<dbReference type="Proteomes" id="UP001596297">
    <property type="component" value="Unassembled WGS sequence"/>
</dbReference>
<proteinExistence type="predicted"/>
<comment type="caution">
    <text evidence="1">The sequence shown here is derived from an EMBL/GenBank/DDBJ whole genome shotgun (WGS) entry which is preliminary data.</text>
</comment>
<protein>
    <recommendedName>
        <fullName evidence="3">Membrane transport protein MMPL domain-containing protein</fullName>
    </recommendedName>
</protein>
<dbReference type="EMBL" id="JBHSWD010000002">
    <property type="protein sequence ID" value="MFC6592672.1"/>
    <property type="molecule type" value="Genomic_DNA"/>
</dbReference>
<dbReference type="RefSeq" id="WP_380083794.1">
    <property type="nucleotide sequence ID" value="NZ_JBHSWD010000002.1"/>
</dbReference>
<sequence length="93" mass="10010">MQLAQWVTRHPKQVLAAWTLAAALALPFGWQAPGRMVASVGELPGTESTHVTHLLRDEFGENDNNVVLVTFEAPAQLLPEGQAALEKVPGSRA</sequence>
<evidence type="ECO:0000313" key="2">
    <source>
        <dbReference type="Proteomes" id="UP001596297"/>
    </source>
</evidence>
<evidence type="ECO:0000313" key="1">
    <source>
        <dbReference type="EMBL" id="MFC6592672.1"/>
    </source>
</evidence>
<accession>A0ABW1YE78</accession>
<name>A0ABW1YE78_9DEIO</name>
<reference evidence="2" key="1">
    <citation type="journal article" date="2019" name="Int. J. Syst. Evol. Microbiol.">
        <title>The Global Catalogue of Microorganisms (GCM) 10K type strain sequencing project: providing services to taxonomists for standard genome sequencing and annotation.</title>
        <authorList>
            <consortium name="The Broad Institute Genomics Platform"/>
            <consortium name="The Broad Institute Genome Sequencing Center for Infectious Disease"/>
            <person name="Wu L."/>
            <person name="Ma J."/>
        </authorList>
    </citation>
    <scope>NUCLEOTIDE SEQUENCE [LARGE SCALE GENOMIC DNA]</scope>
    <source>
        <strain evidence="2">CGMCC 1.15772</strain>
    </source>
</reference>
<organism evidence="1 2">
    <name type="scientific">Deinococcus lacus</name>
    <dbReference type="NCBI Taxonomy" id="392561"/>
    <lineage>
        <taxon>Bacteria</taxon>
        <taxon>Thermotogati</taxon>
        <taxon>Deinococcota</taxon>
        <taxon>Deinococci</taxon>
        <taxon>Deinococcales</taxon>
        <taxon>Deinococcaceae</taxon>
        <taxon>Deinococcus</taxon>
    </lineage>
</organism>
<evidence type="ECO:0008006" key="3">
    <source>
        <dbReference type="Google" id="ProtNLM"/>
    </source>
</evidence>
<keyword evidence="2" id="KW-1185">Reference proteome</keyword>
<gene>
    <name evidence="1" type="ORF">ACFP81_12160</name>
</gene>